<feature type="domain" description="DUF547" evidence="2">
    <location>
        <begin position="97"/>
        <end position="209"/>
    </location>
</feature>
<dbReference type="EMBL" id="RZGR01000018">
    <property type="protein sequence ID" value="RUQ85292.1"/>
    <property type="molecule type" value="Genomic_DNA"/>
</dbReference>
<dbReference type="Pfam" id="PF04784">
    <property type="entry name" value="DUF547"/>
    <property type="match status" value="1"/>
</dbReference>
<keyword evidence="1" id="KW-0732">Signal</keyword>
<protein>
    <submittedName>
        <fullName evidence="3">DUF547 domain-containing protein</fullName>
    </submittedName>
</protein>
<proteinExistence type="predicted"/>
<feature type="signal peptide" evidence="1">
    <location>
        <begin position="1"/>
        <end position="25"/>
    </location>
</feature>
<dbReference type="InterPro" id="IPR006869">
    <property type="entry name" value="DUF547"/>
</dbReference>
<dbReference type="PANTHER" id="PTHR46361:SF3">
    <property type="entry name" value="ELECTRON CARRIER_ PROTEIN DISULFIDE OXIDOREDUCTASE"/>
    <property type="match status" value="1"/>
</dbReference>
<name>A0A3S0VAH2_9GAMM</name>
<keyword evidence="4" id="KW-1185">Reference proteome</keyword>
<reference evidence="3 4" key="1">
    <citation type="submission" date="2018-12" db="EMBL/GenBank/DDBJ databases">
        <title>Legionella sp,whole genome shotgun sequence.</title>
        <authorList>
            <person name="Wu H."/>
        </authorList>
    </citation>
    <scope>NUCLEOTIDE SEQUENCE [LARGE SCALE GENOMIC DNA]</scope>
    <source>
        <strain evidence="4">km714</strain>
    </source>
</reference>
<comment type="caution">
    <text evidence="3">The sequence shown here is derived from an EMBL/GenBank/DDBJ whole genome shotgun (WGS) entry which is preliminary data.</text>
</comment>
<gene>
    <name evidence="3" type="ORF">EKM59_06850</name>
</gene>
<organism evidence="3 4">
    <name type="scientific">Legionella septentrionalis</name>
    <dbReference type="NCBI Taxonomy" id="2498109"/>
    <lineage>
        <taxon>Bacteria</taxon>
        <taxon>Pseudomonadati</taxon>
        <taxon>Pseudomonadota</taxon>
        <taxon>Gammaproteobacteria</taxon>
        <taxon>Legionellales</taxon>
        <taxon>Legionellaceae</taxon>
        <taxon>Legionella</taxon>
    </lineage>
</organism>
<evidence type="ECO:0000259" key="2">
    <source>
        <dbReference type="Pfam" id="PF04784"/>
    </source>
</evidence>
<dbReference type="OrthoDB" id="526867at2"/>
<dbReference type="Proteomes" id="UP000288012">
    <property type="component" value="Unassembled WGS sequence"/>
</dbReference>
<evidence type="ECO:0000256" key="1">
    <source>
        <dbReference type="SAM" id="SignalP"/>
    </source>
</evidence>
<accession>A0A3S0VAH2</accession>
<sequence>MEYMATYMRFICLAFCLLITHTAMASFHKNLWVKWGMNNPLSQKTISHKEWQDFLNCCVITNQEGINLVNYSKLTKADHDLLKRYIKHMSEVDIFDYNRNEQLAFWLNLYNALTVQTVAHYYPVASIQEINISPGLFSVGPWGANLITINDTQLSLEDIHNRIIRPVWNDPRTHYAINNGTIGAPNLSKQAFQANLLEKQLNDAAFRYINSLRGVQVIEGKIILSKIYEWFLEDFGGDEEGVLQHLTHYAHSALSQQLQSIQQINSYVYNWHLNSTAITA</sequence>
<dbReference type="AlphaFoldDB" id="A0A3S0VAH2"/>
<dbReference type="PANTHER" id="PTHR46361">
    <property type="entry name" value="ELECTRON CARRIER/ PROTEIN DISULFIDE OXIDOREDUCTASE"/>
    <property type="match status" value="1"/>
</dbReference>
<evidence type="ECO:0000313" key="3">
    <source>
        <dbReference type="EMBL" id="RUQ85292.1"/>
    </source>
</evidence>
<evidence type="ECO:0000313" key="4">
    <source>
        <dbReference type="Proteomes" id="UP000288012"/>
    </source>
</evidence>
<feature type="chain" id="PRO_5018553908" evidence="1">
    <location>
        <begin position="26"/>
        <end position="280"/>
    </location>
</feature>